<protein>
    <recommendedName>
        <fullName evidence="1">UPF0215 protein Mboo_1803</fullName>
    </recommendedName>
</protein>
<organism evidence="3 4">
    <name type="scientific">Methanoregula boonei (strain DSM 21154 / JCM 14090 / 6A8)</name>
    <dbReference type="NCBI Taxonomy" id="456442"/>
    <lineage>
        <taxon>Archaea</taxon>
        <taxon>Methanobacteriati</taxon>
        <taxon>Methanobacteriota</taxon>
        <taxon>Stenosarchaea group</taxon>
        <taxon>Methanomicrobia</taxon>
        <taxon>Methanomicrobiales</taxon>
        <taxon>Methanoregulaceae</taxon>
        <taxon>Methanoregula</taxon>
    </lineage>
</organism>
<dbReference type="HAMAP" id="MF_00582">
    <property type="entry name" value="UPF0215"/>
    <property type="match status" value="1"/>
</dbReference>
<dbReference type="Gene3D" id="3.30.2170.10">
    <property type="entry name" value="archaeoglobus fulgidus dsm 4304 superfamily"/>
    <property type="match status" value="1"/>
</dbReference>
<dbReference type="Pfam" id="PF01949">
    <property type="entry name" value="Endo_dU"/>
    <property type="match status" value="1"/>
</dbReference>
<comment type="similarity">
    <text evidence="1">Belongs to the UPF0215 family.</text>
</comment>
<dbReference type="InterPro" id="IPR002802">
    <property type="entry name" value="Endo_dU"/>
</dbReference>
<evidence type="ECO:0000256" key="2">
    <source>
        <dbReference type="SAM" id="MobiDB-lite"/>
    </source>
</evidence>
<gene>
    <name evidence="3" type="ordered locus">Mboo_1803</name>
</gene>
<dbReference type="RefSeq" id="WP_012107370.1">
    <property type="nucleotide sequence ID" value="NC_009712.1"/>
</dbReference>
<sequence length="213" mass="23264">MHLQKKGLRVLGIADSYSGREHSILAGIVMRRDLVIDGTAFSQVTVGGMDATEGVLTLIRALDRRDINAIFLSGCVIAFFNIIDPRRVQECTGLPVICVSYEESFGLEGDIRHHFPGDTKRRDAYRSLGERIPHTHPNGQMVFIRSWGIGFCEAAQLCSAFTSEGKIPEPLRVARISARAVHEFTRRADTGTGGDAADSLASSGEFISGKDDK</sequence>
<dbReference type="eggNOG" id="arCOG00928">
    <property type="taxonomic scope" value="Archaea"/>
</dbReference>
<dbReference type="AlphaFoldDB" id="A7I9A8"/>
<dbReference type="HOGENOM" id="CLU_095956_0_0_2"/>
<evidence type="ECO:0000256" key="1">
    <source>
        <dbReference type="HAMAP-Rule" id="MF_00582"/>
    </source>
</evidence>
<evidence type="ECO:0000313" key="3">
    <source>
        <dbReference type="EMBL" id="ABS56319.1"/>
    </source>
</evidence>
<feature type="region of interest" description="Disordered" evidence="2">
    <location>
        <begin position="187"/>
        <end position="213"/>
    </location>
</feature>
<dbReference type="GeneID" id="5411982"/>
<name>A7I9A8_METB6</name>
<dbReference type="KEGG" id="mbn:Mboo_1803"/>
<dbReference type="OrthoDB" id="15207at2157"/>
<evidence type="ECO:0000313" key="4">
    <source>
        <dbReference type="Proteomes" id="UP000002408"/>
    </source>
</evidence>
<keyword evidence="4" id="KW-1185">Reference proteome</keyword>
<dbReference type="PIRSF" id="PIRSF006380">
    <property type="entry name" value="UCP006380"/>
    <property type="match status" value="1"/>
</dbReference>
<dbReference type="PANTHER" id="PTHR39518">
    <property type="entry name" value="UPF0215 PROTEIN MJ1150"/>
    <property type="match status" value="1"/>
</dbReference>
<dbReference type="STRING" id="456442.Mboo_1803"/>
<dbReference type="Proteomes" id="UP000002408">
    <property type="component" value="Chromosome"/>
</dbReference>
<reference evidence="4" key="1">
    <citation type="journal article" date="2015" name="Microbiology">
        <title>Genome of Methanoregula boonei 6A8 reveals adaptations to oligotrophic peatland environments.</title>
        <authorList>
            <person name="Braeuer S."/>
            <person name="Cadillo-Quiroz H."/>
            <person name="Kyrpides N."/>
            <person name="Woyke T."/>
            <person name="Goodwin L."/>
            <person name="Detter C."/>
            <person name="Podell S."/>
            <person name="Yavitt J.B."/>
            <person name="Zinder S.H."/>
        </authorList>
    </citation>
    <scope>NUCLEOTIDE SEQUENCE [LARGE SCALE GENOMIC DNA]</scope>
    <source>
        <strain evidence="4">DSM 21154 / JCM 14090 / 6A8</strain>
    </source>
</reference>
<dbReference type="PANTHER" id="PTHR39518:SF2">
    <property type="entry name" value="UPF0215 PROTEIN MJ1150"/>
    <property type="match status" value="1"/>
</dbReference>
<dbReference type="EMBL" id="CP000780">
    <property type="protein sequence ID" value="ABS56319.1"/>
    <property type="molecule type" value="Genomic_DNA"/>
</dbReference>
<accession>A7I9A8</accession>
<proteinExistence type="inferred from homology"/>